<dbReference type="InterPro" id="IPR020946">
    <property type="entry name" value="Flavin_mOase-like"/>
</dbReference>
<dbReference type="SUPFAM" id="SSF51905">
    <property type="entry name" value="FAD/NAD(P)-binding domain"/>
    <property type="match status" value="2"/>
</dbReference>
<accession>A0A4V4HT07</accession>
<dbReference type="InterPro" id="IPR051209">
    <property type="entry name" value="FAD-bind_Monooxygenase_sf"/>
</dbReference>
<evidence type="ECO:0000256" key="4">
    <source>
        <dbReference type="ARBA" id="ARBA00023002"/>
    </source>
</evidence>
<evidence type="ECO:0000256" key="2">
    <source>
        <dbReference type="ARBA" id="ARBA00022630"/>
    </source>
</evidence>
<dbReference type="Proteomes" id="UP000308671">
    <property type="component" value="Unassembled WGS sequence"/>
</dbReference>
<gene>
    <name evidence="5" type="ORF">BGAL_1007g00020</name>
</gene>
<keyword evidence="6" id="KW-1185">Reference proteome</keyword>
<evidence type="ECO:0000313" key="5">
    <source>
        <dbReference type="EMBL" id="THV43726.1"/>
    </source>
</evidence>
<dbReference type="OrthoDB" id="74360at2759"/>
<organism evidence="5 6">
    <name type="scientific">Botrytis galanthina</name>
    <dbReference type="NCBI Taxonomy" id="278940"/>
    <lineage>
        <taxon>Eukaryota</taxon>
        <taxon>Fungi</taxon>
        <taxon>Dikarya</taxon>
        <taxon>Ascomycota</taxon>
        <taxon>Pezizomycotina</taxon>
        <taxon>Leotiomycetes</taxon>
        <taxon>Helotiales</taxon>
        <taxon>Sclerotiniaceae</taxon>
        <taxon>Botrytis</taxon>
    </lineage>
</organism>
<dbReference type="EMBL" id="PQXL01001002">
    <property type="protein sequence ID" value="THV43726.1"/>
    <property type="molecule type" value="Genomic_DNA"/>
</dbReference>
<evidence type="ECO:0000313" key="6">
    <source>
        <dbReference type="Proteomes" id="UP000308671"/>
    </source>
</evidence>
<comment type="caution">
    <text evidence="5">The sequence shown here is derived from an EMBL/GenBank/DDBJ whole genome shotgun (WGS) entry which is preliminary data.</text>
</comment>
<evidence type="ECO:0000256" key="3">
    <source>
        <dbReference type="ARBA" id="ARBA00022827"/>
    </source>
</evidence>
<comment type="similarity">
    <text evidence="1">Belongs to the FAD-binding monooxygenase family.</text>
</comment>
<evidence type="ECO:0000256" key="1">
    <source>
        <dbReference type="ARBA" id="ARBA00010139"/>
    </source>
</evidence>
<reference evidence="5 6" key="1">
    <citation type="submission" date="2017-12" db="EMBL/GenBank/DDBJ databases">
        <title>Comparative genomics of Botrytis spp.</title>
        <authorList>
            <person name="Valero-Jimenez C.A."/>
            <person name="Tapia P."/>
            <person name="Veloso J."/>
            <person name="Silva-Moreno E."/>
            <person name="Staats M."/>
            <person name="Valdes J.H."/>
            <person name="Van Kan J.A.L."/>
        </authorList>
    </citation>
    <scope>NUCLEOTIDE SEQUENCE [LARGE SCALE GENOMIC DNA]</scope>
    <source>
        <strain evidence="5 6">MUCL435</strain>
    </source>
</reference>
<dbReference type="Gene3D" id="3.50.50.60">
    <property type="entry name" value="FAD/NAD(P)-binding domain"/>
    <property type="match status" value="2"/>
</dbReference>
<keyword evidence="4" id="KW-0560">Oxidoreductase</keyword>
<dbReference type="GO" id="GO:0050660">
    <property type="term" value="F:flavin adenine dinucleotide binding"/>
    <property type="evidence" value="ECO:0007669"/>
    <property type="project" value="InterPro"/>
</dbReference>
<dbReference type="AlphaFoldDB" id="A0A4V4HT07"/>
<dbReference type="GO" id="GO:0004499">
    <property type="term" value="F:N,N-dimethylaniline monooxygenase activity"/>
    <property type="evidence" value="ECO:0007669"/>
    <property type="project" value="InterPro"/>
</dbReference>
<keyword evidence="3" id="KW-0274">FAD</keyword>
<dbReference type="GO" id="GO:0050661">
    <property type="term" value="F:NADP binding"/>
    <property type="evidence" value="ECO:0007669"/>
    <property type="project" value="InterPro"/>
</dbReference>
<keyword evidence="2" id="KW-0285">Flavoprotein</keyword>
<dbReference type="InterPro" id="IPR036188">
    <property type="entry name" value="FAD/NAD-bd_sf"/>
</dbReference>
<proteinExistence type="inferred from homology"/>
<dbReference type="Pfam" id="PF00743">
    <property type="entry name" value="FMO-like"/>
    <property type="match status" value="1"/>
</dbReference>
<dbReference type="PANTHER" id="PTHR42877:SF1">
    <property type="entry name" value="FAD-BINDING MONOOXYGENASE STCW"/>
    <property type="match status" value="1"/>
</dbReference>
<name>A0A4V4HT07_9HELO</name>
<sequence>MGSTDKYEVIESLLDDPVNHPLKVIGIGCGISGIMMAYKIQKNCQNVELIIFDKNADVGGTWFENRYPGAGCDIPSHAYSYNFALYPEWPNYCSFGQDIREYLNKVCEVFGLRKYMQFNSEVTKSEWDELESKWKVTVQQKLPNGENFTIHTTCDILLFATGVLNSTKWPEIDGLKEFKGKLIHTSNWPEDYQKEQWAKDKIAVLGSGASSFQTPYAESLDCFIRTGAWFTAIMDNFGMYHKYSEEDKKRFREDPEALVAHAKSLEKEMAWAVDIMTINSKSQLEARKIFGDRMREHIKDERLYKGFLPPWGVGCRRITPGDPYMKAIQEDNVNVHFTAAKALTEKCVVGEDGVEREVDTVVCATGFDTSYRPRFPIIGKGGINLQDQWNNEPDAYYGITVPNMPNFYLFMGPAWPVHNSSVIGPLIQVGNYIVQCIHKMQREQIKSLTPHEDATAAFNVHYQKWLERTIWTDNCPSWFKNKRTGRLNSLWCGSGLHYTEAIIAPKFEDYHIEYKYDNPFTYLGSGFTIAEKTKGMNPTPFLEESELDPLWVSAMKNSGKEKESEANKMVYCASCDFPR</sequence>
<dbReference type="PANTHER" id="PTHR42877">
    <property type="entry name" value="L-ORNITHINE N(5)-MONOOXYGENASE-RELATED"/>
    <property type="match status" value="1"/>
</dbReference>
<protein>
    <submittedName>
        <fullName evidence="5">Uncharacterized protein</fullName>
    </submittedName>
</protein>